<evidence type="ECO:0000313" key="1">
    <source>
        <dbReference type="EMBL" id="SCM82421.1"/>
    </source>
</evidence>
<protein>
    <submittedName>
        <fullName evidence="1">Uncharacterized protein</fullName>
    </submittedName>
</protein>
<gene>
    <name evidence="1" type="ORF">KL86SPO_50192</name>
</gene>
<accession>A0A212LY15</accession>
<name>A0A212LY15_9FIRM</name>
<dbReference type="AlphaFoldDB" id="A0A212LY15"/>
<dbReference type="EMBL" id="FMJE01000005">
    <property type="protein sequence ID" value="SCM82421.1"/>
    <property type="molecule type" value="Genomic_DNA"/>
</dbReference>
<organism evidence="1">
    <name type="scientific">uncultured Sporomusa sp</name>
    <dbReference type="NCBI Taxonomy" id="307249"/>
    <lineage>
        <taxon>Bacteria</taxon>
        <taxon>Bacillati</taxon>
        <taxon>Bacillota</taxon>
        <taxon>Negativicutes</taxon>
        <taxon>Selenomonadales</taxon>
        <taxon>Sporomusaceae</taxon>
        <taxon>Sporomusa</taxon>
        <taxon>environmental samples</taxon>
    </lineage>
</organism>
<proteinExistence type="predicted"/>
<reference evidence="1" key="1">
    <citation type="submission" date="2016-08" db="EMBL/GenBank/DDBJ databases">
        <authorList>
            <person name="Seilhamer J.J."/>
        </authorList>
    </citation>
    <scope>NUCLEOTIDE SEQUENCE</scope>
    <source>
        <strain evidence="1">86</strain>
    </source>
</reference>
<sequence length="79" mass="9449">MKLWERKKNGEVILYGKWKIGGVILKEKCETCNYPLVYFDKYDCDFCPNCNEWVGHKCGDVNCPFCSKRPETPFHEFYR</sequence>